<comment type="caution">
    <text evidence="7">The sequence shown here is derived from an EMBL/GenBank/DDBJ whole genome shotgun (WGS) entry which is preliminary data.</text>
</comment>
<gene>
    <name evidence="7" type="ORF">DFR76_1013</name>
</gene>
<evidence type="ECO:0000313" key="7">
    <source>
        <dbReference type="EMBL" id="RDI68468.1"/>
    </source>
</evidence>
<sequence length="483" mass="53197">MTEIRTLLHGKLPTTRMSFPGDPDFDRARATWNVRNRYRPLGIVQPTSVEEIQTVLDCVRARAGARVVARSGGHSFEGLSLGGEDDKALVVDMVKFNKIEIRSDEQVAIVGGGVLLGDLYREAFNQGGFMVPAGSCVTVGIGGQLQCGGYGHYSRTAGILTDQILQVEIVTADGELRVADKTTNPDLFWAVRGNGTGSFGIITRAKIELTKAPRAVARFSYKWKRSDIDFAKHFTLLQNYALSMSRTANPWICLWLGEVEFVGAVLTDTGTERDTVLADLDAALPPTTAKQVKMVSFLESVRDFGLTQTSAPWYSDLSAIEREHDEHLRYMTIRAGFLPEPLNAECINHLAEIVARQPLTGSRIQLVSLNPDDGPLLGDTAIPVRGATWAMGMSSWFELADFPDEDSLIQAGRANDIWLNEAYNVFRPYSAGGYIGDDDLAENATSDDISTAYWGNHLARLSELKRKYDPTNLFHHKLSIPPN</sequence>
<keyword evidence="4" id="KW-0274">FAD</keyword>
<dbReference type="Pfam" id="PF08031">
    <property type="entry name" value="BBE"/>
    <property type="match status" value="1"/>
</dbReference>
<feature type="domain" description="FAD-binding PCMH-type" evidence="6">
    <location>
        <begin position="36"/>
        <end position="212"/>
    </location>
</feature>
<dbReference type="AlphaFoldDB" id="A0A370ICJ9"/>
<dbReference type="GO" id="GO:0016491">
    <property type="term" value="F:oxidoreductase activity"/>
    <property type="evidence" value="ECO:0007669"/>
    <property type="project" value="UniProtKB-KW"/>
</dbReference>
<dbReference type="InterPro" id="IPR012951">
    <property type="entry name" value="BBE"/>
</dbReference>
<evidence type="ECO:0000313" key="8">
    <source>
        <dbReference type="Proteomes" id="UP000254869"/>
    </source>
</evidence>
<accession>A0A370ICJ9</accession>
<dbReference type="Gene3D" id="3.30.465.10">
    <property type="match status" value="1"/>
</dbReference>
<evidence type="ECO:0000259" key="6">
    <source>
        <dbReference type="PROSITE" id="PS51387"/>
    </source>
</evidence>
<proteinExistence type="inferred from homology"/>
<dbReference type="InterPro" id="IPR050416">
    <property type="entry name" value="FAD-linked_Oxidoreductase"/>
</dbReference>
<evidence type="ECO:0000256" key="2">
    <source>
        <dbReference type="ARBA" id="ARBA00005466"/>
    </source>
</evidence>
<dbReference type="RefSeq" id="WP_147287798.1">
    <property type="nucleotide sequence ID" value="NZ_QQBC01000001.1"/>
</dbReference>
<dbReference type="InterPro" id="IPR006094">
    <property type="entry name" value="Oxid_FAD_bind_N"/>
</dbReference>
<dbReference type="InterPro" id="IPR016169">
    <property type="entry name" value="FAD-bd_PCMH_sub2"/>
</dbReference>
<dbReference type="InterPro" id="IPR016166">
    <property type="entry name" value="FAD-bd_PCMH"/>
</dbReference>
<dbReference type="InterPro" id="IPR036318">
    <property type="entry name" value="FAD-bd_PCMH-like_sf"/>
</dbReference>
<keyword evidence="3" id="KW-0285">Flavoprotein</keyword>
<organism evidence="7 8">
    <name type="scientific">Nocardia pseudobrasiliensis</name>
    <dbReference type="NCBI Taxonomy" id="45979"/>
    <lineage>
        <taxon>Bacteria</taxon>
        <taxon>Bacillati</taxon>
        <taxon>Actinomycetota</taxon>
        <taxon>Actinomycetes</taxon>
        <taxon>Mycobacteriales</taxon>
        <taxon>Nocardiaceae</taxon>
        <taxon>Nocardia</taxon>
    </lineage>
</organism>
<dbReference type="Proteomes" id="UP000254869">
    <property type="component" value="Unassembled WGS sequence"/>
</dbReference>
<comment type="cofactor">
    <cofactor evidence="1">
        <name>FAD</name>
        <dbReference type="ChEBI" id="CHEBI:57692"/>
    </cofactor>
</comment>
<dbReference type="Gene3D" id="3.40.462.20">
    <property type="match status" value="1"/>
</dbReference>
<evidence type="ECO:0000256" key="4">
    <source>
        <dbReference type="ARBA" id="ARBA00022827"/>
    </source>
</evidence>
<keyword evidence="8" id="KW-1185">Reference proteome</keyword>
<dbReference type="PROSITE" id="PS51387">
    <property type="entry name" value="FAD_PCMH"/>
    <property type="match status" value="1"/>
</dbReference>
<reference evidence="7 8" key="1">
    <citation type="submission" date="2018-07" db="EMBL/GenBank/DDBJ databases">
        <title>Genomic Encyclopedia of Type Strains, Phase IV (KMG-IV): sequencing the most valuable type-strain genomes for metagenomic binning, comparative biology and taxonomic classification.</title>
        <authorList>
            <person name="Goeker M."/>
        </authorList>
    </citation>
    <scope>NUCLEOTIDE SEQUENCE [LARGE SCALE GENOMIC DNA]</scope>
    <source>
        <strain evidence="7 8">DSM 44290</strain>
    </source>
</reference>
<evidence type="ECO:0000256" key="1">
    <source>
        <dbReference type="ARBA" id="ARBA00001974"/>
    </source>
</evidence>
<keyword evidence="5" id="KW-0560">Oxidoreductase</keyword>
<evidence type="ECO:0000256" key="5">
    <source>
        <dbReference type="ARBA" id="ARBA00023002"/>
    </source>
</evidence>
<protein>
    <submittedName>
        <fullName evidence="7">FAD/FMN-containing dehydrogenase</fullName>
    </submittedName>
</protein>
<dbReference type="STRING" id="1210086.GCA_001613105_04910"/>
<comment type="similarity">
    <text evidence="2">Belongs to the oxygen-dependent FAD-linked oxidoreductase family.</text>
</comment>
<name>A0A370ICJ9_9NOCA</name>
<dbReference type="InterPro" id="IPR006093">
    <property type="entry name" value="Oxy_OxRdtase_FAD_BS"/>
</dbReference>
<dbReference type="Pfam" id="PF01565">
    <property type="entry name" value="FAD_binding_4"/>
    <property type="match status" value="1"/>
</dbReference>
<dbReference type="EMBL" id="QQBC01000001">
    <property type="protein sequence ID" value="RDI68468.1"/>
    <property type="molecule type" value="Genomic_DNA"/>
</dbReference>
<dbReference type="PANTHER" id="PTHR42973">
    <property type="entry name" value="BINDING OXIDOREDUCTASE, PUTATIVE (AFU_ORTHOLOGUE AFUA_1G17690)-RELATED"/>
    <property type="match status" value="1"/>
</dbReference>
<evidence type="ECO:0000256" key="3">
    <source>
        <dbReference type="ARBA" id="ARBA00022630"/>
    </source>
</evidence>
<dbReference type="PANTHER" id="PTHR42973:SF39">
    <property type="entry name" value="FAD-BINDING PCMH-TYPE DOMAIN-CONTAINING PROTEIN"/>
    <property type="match status" value="1"/>
</dbReference>
<dbReference type="SUPFAM" id="SSF56176">
    <property type="entry name" value="FAD-binding/transporter-associated domain-like"/>
    <property type="match status" value="1"/>
</dbReference>
<dbReference type="PROSITE" id="PS00862">
    <property type="entry name" value="OX2_COVAL_FAD"/>
    <property type="match status" value="1"/>
</dbReference>
<dbReference type="GO" id="GO:0071949">
    <property type="term" value="F:FAD binding"/>
    <property type="evidence" value="ECO:0007669"/>
    <property type="project" value="InterPro"/>
</dbReference>